<gene>
    <name evidence="3" type="ORF">G7K_2676-t1</name>
</gene>
<dbReference type="EMBL" id="BACD03000015">
    <property type="protein sequence ID" value="GAO48503.1"/>
    <property type="molecule type" value="Genomic_DNA"/>
</dbReference>
<reference evidence="3 4" key="1">
    <citation type="journal article" date="2011" name="J. Gen. Appl. Microbiol.">
        <title>Draft genome sequencing of the enigmatic yeast Saitoella complicata.</title>
        <authorList>
            <person name="Nishida H."/>
            <person name="Hamamoto M."/>
            <person name="Sugiyama J."/>
        </authorList>
    </citation>
    <scope>NUCLEOTIDE SEQUENCE [LARGE SCALE GENOMIC DNA]</scope>
    <source>
        <strain evidence="3 4">NRRL Y-17804</strain>
    </source>
</reference>
<feature type="domain" description="RGS" evidence="2">
    <location>
        <begin position="86"/>
        <end position="200"/>
    </location>
</feature>
<dbReference type="Gene3D" id="1.10.167.10">
    <property type="entry name" value="Regulator of G-protein Signalling 4, domain 2"/>
    <property type="match status" value="1"/>
</dbReference>
<dbReference type="SUPFAM" id="SSF48097">
    <property type="entry name" value="Regulator of G-protein signaling, RGS"/>
    <property type="match status" value="1"/>
</dbReference>
<evidence type="ECO:0000259" key="2">
    <source>
        <dbReference type="PROSITE" id="PS50132"/>
    </source>
</evidence>
<protein>
    <recommendedName>
        <fullName evidence="2">RGS domain-containing protein</fullName>
    </recommendedName>
</protein>
<dbReference type="AlphaFoldDB" id="A0A0E9NFB2"/>
<evidence type="ECO:0000256" key="1">
    <source>
        <dbReference type="SAM" id="MobiDB-lite"/>
    </source>
</evidence>
<proteinExistence type="predicted"/>
<keyword evidence="4" id="KW-1185">Reference proteome</keyword>
<dbReference type="PANTHER" id="PTHR10845">
    <property type="entry name" value="REGULATOR OF G PROTEIN SIGNALING"/>
    <property type="match status" value="1"/>
</dbReference>
<dbReference type="InterPro" id="IPR036305">
    <property type="entry name" value="RGS_sf"/>
</dbReference>
<accession>A0A0E9NFB2</accession>
<feature type="compositionally biased region" description="Basic and acidic residues" evidence="1">
    <location>
        <begin position="330"/>
        <end position="350"/>
    </location>
</feature>
<reference evidence="3 4" key="2">
    <citation type="journal article" date="2014" name="J. Gen. Appl. Microbiol.">
        <title>The early diverging ascomycetous budding yeast Saitoella complicata has three histone deacetylases belonging to the Clr6, Hos2, and Rpd3 lineages.</title>
        <authorList>
            <person name="Nishida H."/>
            <person name="Matsumoto T."/>
            <person name="Kondo S."/>
            <person name="Hamamoto M."/>
            <person name="Yoshikawa H."/>
        </authorList>
    </citation>
    <scope>NUCLEOTIDE SEQUENCE [LARGE SCALE GENOMIC DNA]</scope>
    <source>
        <strain evidence="3 4">NRRL Y-17804</strain>
    </source>
</reference>
<evidence type="ECO:0000313" key="4">
    <source>
        <dbReference type="Proteomes" id="UP000033140"/>
    </source>
</evidence>
<dbReference type="Proteomes" id="UP000033140">
    <property type="component" value="Unassembled WGS sequence"/>
</dbReference>
<sequence length="359" mass="40203">MEGVSEETHIVTDDTRHAESRSMLFGGPLDLNPFGPFMHLPALEPSRDVDEYEDNAIGTMPDHPHLPTLTEVLRNTAEPPYTLAAFMAFLAKNHCLENLEFCMDASRYGQEFYSCAAAVLRVGCQESAQCKSIRAMWERILEIYITQNSAREVNLPANVRDALLECPKEPAPPAPENLDMAVRLTVDMMRDSVLGPFLVSASKGAEPPTDSWAYYSAEDRRRSSQTRHLSMQFEGPRCTPPASIRPAFSRTSSSTSRFSSSAPSRNAALWRFNDEKMPKSAPLTGEFALRDVGGCLLDGETATIKEYRDIWSSHTEHNHSTWPLESPSPPRDEEHESDEPTKKGKTDKWKTLLKKLGKK</sequence>
<dbReference type="CDD" id="cd07440">
    <property type="entry name" value="RGS"/>
    <property type="match status" value="1"/>
</dbReference>
<dbReference type="PROSITE" id="PS50132">
    <property type="entry name" value="RGS"/>
    <property type="match status" value="1"/>
</dbReference>
<dbReference type="PANTHER" id="PTHR10845:SF267">
    <property type="entry name" value="REGULATOR OF G PROTEIN SIGNALING DOMAIN PROTEIN (AFU_ORTHOLOGUE AFUA_6G06860)"/>
    <property type="match status" value="1"/>
</dbReference>
<organism evidence="3 4">
    <name type="scientific">Saitoella complicata (strain BCRC 22490 / CBS 7301 / JCM 7358 / NBRC 10748 / NRRL Y-17804)</name>
    <dbReference type="NCBI Taxonomy" id="698492"/>
    <lineage>
        <taxon>Eukaryota</taxon>
        <taxon>Fungi</taxon>
        <taxon>Dikarya</taxon>
        <taxon>Ascomycota</taxon>
        <taxon>Taphrinomycotina</taxon>
        <taxon>Taphrinomycotina incertae sedis</taxon>
        <taxon>Saitoella</taxon>
    </lineage>
</organism>
<comment type="caution">
    <text evidence="3">The sequence shown here is derived from an EMBL/GenBank/DDBJ whole genome shotgun (WGS) entry which is preliminary data.</text>
</comment>
<dbReference type="InterPro" id="IPR016137">
    <property type="entry name" value="RGS"/>
</dbReference>
<reference evidence="3 4" key="3">
    <citation type="journal article" date="2015" name="Genome Announc.">
        <title>Draft Genome Sequence of the Archiascomycetous Yeast Saitoella complicata.</title>
        <authorList>
            <person name="Yamauchi K."/>
            <person name="Kondo S."/>
            <person name="Hamamoto M."/>
            <person name="Takahashi Y."/>
            <person name="Ogura Y."/>
            <person name="Hayashi T."/>
            <person name="Nishida H."/>
        </authorList>
    </citation>
    <scope>NUCLEOTIDE SEQUENCE [LARGE SCALE GENOMIC DNA]</scope>
    <source>
        <strain evidence="3 4">NRRL Y-17804</strain>
    </source>
</reference>
<name>A0A0E9NFB2_SAICN</name>
<evidence type="ECO:0000313" key="3">
    <source>
        <dbReference type="EMBL" id="GAO48503.1"/>
    </source>
</evidence>
<feature type="compositionally biased region" description="Low complexity" evidence="1">
    <location>
        <begin position="245"/>
        <end position="261"/>
    </location>
</feature>
<dbReference type="InterPro" id="IPR044926">
    <property type="entry name" value="RGS_subdomain_2"/>
</dbReference>
<feature type="region of interest" description="Disordered" evidence="1">
    <location>
        <begin position="314"/>
        <end position="359"/>
    </location>
</feature>
<dbReference type="SMART" id="SM00315">
    <property type="entry name" value="RGS"/>
    <property type="match status" value="1"/>
</dbReference>
<dbReference type="Pfam" id="PF00615">
    <property type="entry name" value="RGS"/>
    <property type="match status" value="1"/>
</dbReference>
<feature type="region of interest" description="Disordered" evidence="1">
    <location>
        <begin position="231"/>
        <end position="261"/>
    </location>
</feature>